<evidence type="ECO:0000313" key="2">
    <source>
        <dbReference type="EMBL" id="KEZ87970.1"/>
    </source>
</evidence>
<evidence type="ECO:0000313" key="3">
    <source>
        <dbReference type="Proteomes" id="UP000028542"/>
    </source>
</evidence>
<sequence>MALEIHDYNRDDKSLHDECKRHMYYHVILTMADGSIVDGIIENVDGDRVTMLVGEDVMEQDDENQYAQQRQYNPYGRPRRRHRRFRRRNFPLIDLAKLLIVPYPPYISPYPYYTQYPGQYINPYYPF</sequence>
<dbReference type="AlphaFoldDB" id="A0A084JG86"/>
<keyword evidence="3" id="KW-1185">Reference proteome</keyword>
<proteinExistence type="predicted"/>
<name>A0A084JG86_9CLOT</name>
<feature type="region of interest" description="Disordered" evidence="1">
    <location>
        <begin position="60"/>
        <end position="80"/>
    </location>
</feature>
<organism evidence="2 3">
    <name type="scientific">Clostridium sulfidigenes</name>
    <dbReference type="NCBI Taxonomy" id="318464"/>
    <lineage>
        <taxon>Bacteria</taxon>
        <taxon>Bacillati</taxon>
        <taxon>Bacillota</taxon>
        <taxon>Clostridia</taxon>
        <taxon>Eubacteriales</taxon>
        <taxon>Clostridiaceae</taxon>
        <taxon>Clostridium</taxon>
    </lineage>
</organism>
<dbReference type="RefSeq" id="WP_035130437.1">
    <property type="nucleotide sequence ID" value="NZ_JPMD01000006.1"/>
</dbReference>
<gene>
    <name evidence="2" type="ORF">IO99_03835</name>
</gene>
<dbReference type="Proteomes" id="UP000028542">
    <property type="component" value="Unassembled WGS sequence"/>
</dbReference>
<protein>
    <submittedName>
        <fullName evidence="2">Uncharacterized protein</fullName>
    </submittedName>
</protein>
<reference evidence="2 3" key="1">
    <citation type="submission" date="2014-07" db="EMBL/GenBank/DDBJ databases">
        <title>Draft genome of Clostridium sulfidigenes 113A isolated from sediments associated with methane hydrate from Krishna Godavari basin.</title>
        <authorList>
            <person name="Honkalas V.S."/>
            <person name="Dabir A.P."/>
            <person name="Arora P."/>
            <person name="Dhakephalkar P.K."/>
        </authorList>
    </citation>
    <scope>NUCLEOTIDE SEQUENCE [LARGE SCALE GENOMIC DNA]</scope>
    <source>
        <strain evidence="2 3">113A</strain>
    </source>
</reference>
<accession>A0A084JG86</accession>
<evidence type="ECO:0000256" key="1">
    <source>
        <dbReference type="SAM" id="MobiDB-lite"/>
    </source>
</evidence>
<dbReference type="EMBL" id="JPMD01000006">
    <property type="protein sequence ID" value="KEZ87970.1"/>
    <property type="molecule type" value="Genomic_DNA"/>
</dbReference>
<dbReference type="STRING" id="318464.IO99_03835"/>
<dbReference type="eggNOG" id="ENOG5032S6I">
    <property type="taxonomic scope" value="Bacteria"/>
</dbReference>
<comment type="caution">
    <text evidence="2">The sequence shown here is derived from an EMBL/GenBank/DDBJ whole genome shotgun (WGS) entry which is preliminary data.</text>
</comment>